<organism evidence="1 2">
    <name type="scientific">Paramecium octaurelia</name>
    <dbReference type="NCBI Taxonomy" id="43137"/>
    <lineage>
        <taxon>Eukaryota</taxon>
        <taxon>Sar</taxon>
        <taxon>Alveolata</taxon>
        <taxon>Ciliophora</taxon>
        <taxon>Intramacronucleata</taxon>
        <taxon>Oligohymenophorea</taxon>
        <taxon>Peniculida</taxon>
        <taxon>Parameciidae</taxon>
        <taxon>Paramecium</taxon>
    </lineage>
</organism>
<comment type="caution">
    <text evidence="1">The sequence shown here is derived from an EMBL/GenBank/DDBJ whole genome shotgun (WGS) entry which is preliminary data.</text>
</comment>
<sequence length="176" mass="21762">MMKNWMMKSQDNNTSLQHLKLEQTERYSSYSESFKLKENMDLGLEKVPTTIEVFDLMGYSISNLQKFYMEPCHIFQSNQEIEHWIRFMRRREIKQTYIVKCQGLNRKKINFKNWMVRQRTKFKMIQDMKRYQSVLEYRFEWKEDQSNFFIQQDHQNQRTHFGLGNEEREPKGFKKV</sequence>
<dbReference type="EMBL" id="CAJJDP010000180">
    <property type="protein sequence ID" value="CAD8214391.1"/>
    <property type="molecule type" value="Genomic_DNA"/>
</dbReference>
<protein>
    <submittedName>
        <fullName evidence="1">Uncharacterized protein</fullName>
    </submittedName>
</protein>
<evidence type="ECO:0000313" key="2">
    <source>
        <dbReference type="Proteomes" id="UP000683925"/>
    </source>
</evidence>
<reference evidence="1" key="1">
    <citation type="submission" date="2021-01" db="EMBL/GenBank/DDBJ databases">
        <authorList>
            <consortium name="Genoscope - CEA"/>
            <person name="William W."/>
        </authorList>
    </citation>
    <scope>NUCLEOTIDE SEQUENCE</scope>
</reference>
<proteinExistence type="predicted"/>
<accession>A0A8S1YM28</accession>
<evidence type="ECO:0000313" key="1">
    <source>
        <dbReference type="EMBL" id="CAD8214391.1"/>
    </source>
</evidence>
<name>A0A8S1YM28_PAROT</name>
<dbReference type="Proteomes" id="UP000683925">
    <property type="component" value="Unassembled WGS sequence"/>
</dbReference>
<keyword evidence="2" id="KW-1185">Reference proteome</keyword>
<dbReference type="AlphaFoldDB" id="A0A8S1YM28"/>
<gene>
    <name evidence="1" type="ORF">POCTA_138.1.T1760008</name>
</gene>